<keyword evidence="3 7" id="KW-0812">Transmembrane</keyword>
<reference evidence="10" key="1">
    <citation type="journal article" date="2019" name="Int. J. Syst. Evol. Microbiol.">
        <title>The Global Catalogue of Microorganisms (GCM) 10K type strain sequencing project: providing services to taxonomists for standard genome sequencing and annotation.</title>
        <authorList>
            <consortium name="The Broad Institute Genomics Platform"/>
            <consortium name="The Broad Institute Genome Sequencing Center for Infectious Disease"/>
            <person name="Wu L."/>
            <person name="Ma J."/>
        </authorList>
    </citation>
    <scope>NUCLEOTIDE SEQUENCE [LARGE SCALE GENOMIC DNA]</scope>
    <source>
        <strain evidence="10">CCUG 62981</strain>
    </source>
</reference>
<evidence type="ECO:0000256" key="5">
    <source>
        <dbReference type="ARBA" id="ARBA00023136"/>
    </source>
</evidence>
<evidence type="ECO:0000256" key="7">
    <source>
        <dbReference type="SAM" id="Phobius"/>
    </source>
</evidence>
<feature type="transmembrane region" description="Helical" evidence="7">
    <location>
        <begin position="39"/>
        <end position="60"/>
    </location>
</feature>
<keyword evidence="10" id="KW-1185">Reference proteome</keyword>
<dbReference type="Proteomes" id="UP001596024">
    <property type="component" value="Unassembled WGS sequence"/>
</dbReference>
<dbReference type="PANTHER" id="PTHR32309:SF31">
    <property type="entry name" value="CAPSULAR EXOPOLYSACCHARIDE FAMILY"/>
    <property type="match status" value="1"/>
</dbReference>
<organism evidence="9 10">
    <name type="scientific">Glycocaulis abyssi</name>
    <dbReference type="NCBI Taxonomy" id="1433403"/>
    <lineage>
        <taxon>Bacteria</taxon>
        <taxon>Pseudomonadati</taxon>
        <taxon>Pseudomonadota</taxon>
        <taxon>Alphaproteobacteria</taxon>
        <taxon>Maricaulales</taxon>
        <taxon>Maricaulaceae</taxon>
        <taxon>Glycocaulis</taxon>
    </lineage>
</organism>
<proteinExistence type="predicted"/>
<evidence type="ECO:0000256" key="4">
    <source>
        <dbReference type="ARBA" id="ARBA00022989"/>
    </source>
</evidence>
<protein>
    <submittedName>
        <fullName evidence="9">GumC family protein</fullName>
    </submittedName>
</protein>
<evidence type="ECO:0000256" key="2">
    <source>
        <dbReference type="ARBA" id="ARBA00022475"/>
    </source>
</evidence>
<comment type="subcellular location">
    <subcellularLocation>
        <location evidence="1">Cell membrane</location>
        <topology evidence="1">Multi-pass membrane protein</topology>
    </subcellularLocation>
</comment>
<dbReference type="InterPro" id="IPR003856">
    <property type="entry name" value="LPS_length_determ_N"/>
</dbReference>
<feature type="transmembrane region" description="Helical" evidence="7">
    <location>
        <begin position="425"/>
        <end position="448"/>
    </location>
</feature>
<dbReference type="InterPro" id="IPR050445">
    <property type="entry name" value="Bact_polysacc_biosynth/exp"/>
</dbReference>
<dbReference type="PANTHER" id="PTHR32309">
    <property type="entry name" value="TYROSINE-PROTEIN KINASE"/>
    <property type="match status" value="1"/>
</dbReference>
<gene>
    <name evidence="9" type="ORF">ACFPB0_13970</name>
</gene>
<comment type="caution">
    <text evidence="9">The sequence shown here is derived from an EMBL/GenBank/DDBJ whole genome shotgun (WGS) entry which is preliminary data.</text>
</comment>
<keyword evidence="4 7" id="KW-1133">Transmembrane helix</keyword>
<evidence type="ECO:0000313" key="10">
    <source>
        <dbReference type="Proteomes" id="UP001596024"/>
    </source>
</evidence>
<evidence type="ECO:0000259" key="8">
    <source>
        <dbReference type="Pfam" id="PF02706"/>
    </source>
</evidence>
<sequence>MSLMESTRGPASGNAAPAGMGRRELDLFDLLALAWSQKLLIVIVFVLLFVPMAAAAWFVLKPEYVAQSRLLVLLDQEDQAPGAAGSGGAFTLDQVLQSEAEILNSETVRRLAIERQGSSPQPAVLREMRTSFQVERAPHASVLHASYAGETPQSAANVLNAIVDAYLAYRREVLVEDGADALGQRLAAAEIAAAVAETNLRTFLTENAIVDFQAERLALVTRMTELENSLLAAEAATQSARGGAAALSQRLRDMPQSIELYVENDVTGQLLALEVRRRELTSRYQDDAPPVQALDREIRALRELVQSGGADGAGQRRTGANPVYQELDTARLQRESEAAAQARLAATLRSQLEAARAQADRLAGLSSQYDRLSREASSRGEAAGRLALQFAAASSRRGGASGIADSVRIVERATPPAQARSLRNAAIAAAGILALGAAVLVGLLKGYFEATRDPRTLRRPAQSEPHDELSVSDIEPAPVPHRQAARTAPPPACRQHSAPVSAQPAARPLAVLARVRDFGPGSIQGAGRA</sequence>
<keyword evidence="2" id="KW-1003">Cell membrane</keyword>
<dbReference type="Pfam" id="PF02706">
    <property type="entry name" value="Wzz"/>
    <property type="match status" value="1"/>
</dbReference>
<accession>A0ABV9NG18</accession>
<evidence type="ECO:0000256" key="6">
    <source>
        <dbReference type="SAM" id="MobiDB-lite"/>
    </source>
</evidence>
<evidence type="ECO:0000313" key="9">
    <source>
        <dbReference type="EMBL" id="MFC4726399.1"/>
    </source>
</evidence>
<evidence type="ECO:0000256" key="1">
    <source>
        <dbReference type="ARBA" id="ARBA00004651"/>
    </source>
</evidence>
<feature type="region of interest" description="Disordered" evidence="6">
    <location>
        <begin position="455"/>
        <end position="505"/>
    </location>
</feature>
<evidence type="ECO:0000256" key="3">
    <source>
        <dbReference type="ARBA" id="ARBA00022692"/>
    </source>
</evidence>
<dbReference type="EMBL" id="JBHSGQ010000011">
    <property type="protein sequence ID" value="MFC4726399.1"/>
    <property type="molecule type" value="Genomic_DNA"/>
</dbReference>
<keyword evidence="5 7" id="KW-0472">Membrane</keyword>
<dbReference type="RefSeq" id="WP_382437080.1">
    <property type="nucleotide sequence ID" value="NZ_JBHSGQ010000011.1"/>
</dbReference>
<name>A0ABV9NG18_9PROT</name>
<feature type="domain" description="Polysaccharide chain length determinant N-terminal" evidence="8">
    <location>
        <begin position="24"/>
        <end position="110"/>
    </location>
</feature>